<name>A0A6J5U2Q1_PRUAR</name>
<dbReference type="PANTHER" id="PTHR33312">
    <property type="entry name" value="MEMBRANE-ASSOCIATED KINASE REGULATOR 4-RELATED"/>
    <property type="match status" value="1"/>
</dbReference>
<accession>A0A6J5U2Q1</accession>
<sequence>MENRRQKSTSGDTFSFPSTPIHEQDSDFEFGCFTPDSASSTDPCKDSPADHLFFNGRLLPHAFPFQPISNGFMGVDSNSRRTSRTSSISSKDSLMSSRSNSTNSRSSSARTSSSDNSERKLVHQNKLGSRVSSDRYKGNRANNLGGGQVYGSSQRWQFITAVPVPASLSRDNSRKKAKVDQLEGKEKPIKGKRKLRVKTVVVRRSFGRRFFRWLVWTCRKCHAMDPSNKKRAFNLEVQAVDMAMIFFRKSFGNIN</sequence>
<evidence type="ECO:0000313" key="3">
    <source>
        <dbReference type="Proteomes" id="UP000507222"/>
    </source>
</evidence>
<dbReference type="InterPro" id="IPR039620">
    <property type="entry name" value="BKI1/MAKR1/3/4"/>
</dbReference>
<gene>
    <name evidence="2" type="ORF">CURHAP_LOCUS16592</name>
</gene>
<evidence type="ECO:0000256" key="1">
    <source>
        <dbReference type="SAM" id="MobiDB-lite"/>
    </source>
</evidence>
<protein>
    <submittedName>
        <fullName evidence="2">Uncharacterized protein</fullName>
    </submittedName>
</protein>
<dbReference type="PANTHER" id="PTHR33312:SF35">
    <property type="entry name" value="TPRXL"/>
    <property type="match status" value="1"/>
</dbReference>
<organism evidence="2 3">
    <name type="scientific">Prunus armeniaca</name>
    <name type="common">Apricot</name>
    <name type="synonym">Armeniaca vulgaris</name>
    <dbReference type="NCBI Taxonomy" id="36596"/>
    <lineage>
        <taxon>Eukaryota</taxon>
        <taxon>Viridiplantae</taxon>
        <taxon>Streptophyta</taxon>
        <taxon>Embryophyta</taxon>
        <taxon>Tracheophyta</taxon>
        <taxon>Spermatophyta</taxon>
        <taxon>Magnoliopsida</taxon>
        <taxon>eudicotyledons</taxon>
        <taxon>Gunneridae</taxon>
        <taxon>Pentapetalae</taxon>
        <taxon>rosids</taxon>
        <taxon>fabids</taxon>
        <taxon>Rosales</taxon>
        <taxon>Rosaceae</taxon>
        <taxon>Amygdaloideae</taxon>
        <taxon>Amygdaleae</taxon>
        <taxon>Prunus</taxon>
    </lineage>
</organism>
<reference evidence="2 3" key="1">
    <citation type="submission" date="2020-05" db="EMBL/GenBank/DDBJ databases">
        <authorList>
            <person name="Campoy J."/>
            <person name="Schneeberger K."/>
            <person name="Spophaly S."/>
        </authorList>
    </citation>
    <scope>NUCLEOTIDE SEQUENCE [LARGE SCALE GENOMIC DNA]</scope>
    <source>
        <strain evidence="2">PruArmRojPasFocal</strain>
    </source>
</reference>
<evidence type="ECO:0000313" key="2">
    <source>
        <dbReference type="EMBL" id="CAB4270466.1"/>
    </source>
</evidence>
<dbReference type="AlphaFoldDB" id="A0A6J5U2Q1"/>
<feature type="compositionally biased region" description="Low complexity" evidence="1">
    <location>
        <begin position="84"/>
        <end position="115"/>
    </location>
</feature>
<proteinExistence type="predicted"/>
<feature type="region of interest" description="Disordered" evidence="1">
    <location>
        <begin position="72"/>
        <end position="148"/>
    </location>
</feature>
<feature type="region of interest" description="Disordered" evidence="1">
    <location>
        <begin position="1"/>
        <end position="32"/>
    </location>
</feature>
<dbReference type="Proteomes" id="UP000507222">
    <property type="component" value="Unassembled WGS sequence"/>
</dbReference>
<dbReference type="GO" id="GO:0019210">
    <property type="term" value="F:kinase inhibitor activity"/>
    <property type="evidence" value="ECO:0007669"/>
    <property type="project" value="InterPro"/>
</dbReference>
<feature type="compositionally biased region" description="Polar residues" evidence="1">
    <location>
        <begin position="8"/>
        <end position="18"/>
    </location>
</feature>
<dbReference type="GO" id="GO:0005886">
    <property type="term" value="C:plasma membrane"/>
    <property type="evidence" value="ECO:0007669"/>
    <property type="project" value="InterPro"/>
</dbReference>
<dbReference type="EMBL" id="CAEKDK010000002">
    <property type="protein sequence ID" value="CAB4270466.1"/>
    <property type="molecule type" value="Genomic_DNA"/>
</dbReference>